<evidence type="ECO:0000313" key="4">
    <source>
        <dbReference type="Proteomes" id="UP000029738"/>
    </source>
</evidence>
<evidence type="ECO:0000313" key="2">
    <source>
        <dbReference type="EMBL" id="KAF3887747.1"/>
    </source>
</evidence>
<reference evidence="3" key="1">
    <citation type="journal article" date="2015" name="Genome Announc.">
        <title>Draft Genome Sequence of Tolypothrix boutellei Strain VB521301.</title>
        <authorList>
            <person name="Chandrababunaidu M.M."/>
            <person name="Singh D."/>
            <person name="Sen D."/>
            <person name="Bhan S."/>
            <person name="Das S."/>
            <person name="Gupta A."/>
            <person name="Adhikary S.P."/>
            <person name="Tripathy S."/>
        </authorList>
    </citation>
    <scope>NUCLEOTIDE SEQUENCE</scope>
    <source>
        <strain evidence="3">VB521301</strain>
    </source>
</reference>
<keyword evidence="4" id="KW-1185">Reference proteome</keyword>
<keyword evidence="2" id="KW-0378">Hydrolase</keyword>
<dbReference type="EMBL" id="JHEG04000001">
    <property type="protein sequence ID" value="KAF3887747.1"/>
    <property type="molecule type" value="Genomic_DNA"/>
</dbReference>
<dbReference type="EMBL" id="JHEG02000019">
    <property type="protein sequence ID" value="KIE13273.1"/>
    <property type="molecule type" value="Genomic_DNA"/>
</dbReference>
<sequence>MLSPEIPVALPSTNQLACSDDTPVDNEDQNFLPNVLLFLLNSIWAKRLDWFFGVDMAIYHTTGVNSRVPVVPDGFLSLGVERKKGGKSRRSYAVWEEKEIVPILTLEIVSQTPGGEYDEKLDIYAKLGVLYYVIYNPEYWQRDQHQPFEVYKLIDGNYQLQIGEPYWMPEVGLGIGRYQATVAGIQQQLLSWYDKKGDRYLTAEERAEQLAQYLRSIGVDPDSLPSQ</sequence>
<dbReference type="SUPFAM" id="SSF52980">
    <property type="entry name" value="Restriction endonuclease-like"/>
    <property type="match status" value="1"/>
</dbReference>
<dbReference type="InterPro" id="IPR011335">
    <property type="entry name" value="Restrct_endonuc-II-like"/>
</dbReference>
<organism evidence="3">
    <name type="scientific">Tolypothrix bouteillei VB521301</name>
    <dbReference type="NCBI Taxonomy" id="1479485"/>
    <lineage>
        <taxon>Bacteria</taxon>
        <taxon>Bacillati</taxon>
        <taxon>Cyanobacteriota</taxon>
        <taxon>Cyanophyceae</taxon>
        <taxon>Nostocales</taxon>
        <taxon>Tolypothrichaceae</taxon>
        <taxon>Tolypothrix</taxon>
    </lineage>
</organism>
<name>A0A0C1RC95_9CYAN</name>
<evidence type="ECO:0000259" key="1">
    <source>
        <dbReference type="Pfam" id="PF05685"/>
    </source>
</evidence>
<dbReference type="OrthoDB" id="428258at2"/>
<accession>A0A0C1RC95</accession>
<proteinExistence type="predicted"/>
<dbReference type="Gene3D" id="3.90.1570.10">
    <property type="entry name" value="tt1808, chain A"/>
    <property type="match status" value="1"/>
</dbReference>
<gene>
    <name evidence="3" type="ORF">DA73_0207860</name>
    <name evidence="2" type="ORF">DA73_0400021295</name>
</gene>
<dbReference type="Pfam" id="PF05685">
    <property type="entry name" value="Uma2"/>
    <property type="match status" value="1"/>
</dbReference>
<keyword evidence="2" id="KW-0540">Nuclease</keyword>
<dbReference type="GO" id="GO:0004519">
    <property type="term" value="F:endonuclease activity"/>
    <property type="evidence" value="ECO:0007669"/>
    <property type="project" value="UniProtKB-KW"/>
</dbReference>
<dbReference type="RefSeq" id="WP_038085260.1">
    <property type="nucleotide sequence ID" value="NZ_JHEG04000001.1"/>
</dbReference>
<dbReference type="PANTHER" id="PTHR33352">
    <property type="entry name" value="SLR1095 PROTEIN"/>
    <property type="match status" value="1"/>
</dbReference>
<protein>
    <submittedName>
        <fullName evidence="2">Uma2 family endonuclease</fullName>
    </submittedName>
</protein>
<keyword evidence="2" id="KW-0255">Endonuclease</keyword>
<dbReference type="CDD" id="cd06260">
    <property type="entry name" value="DUF820-like"/>
    <property type="match status" value="1"/>
</dbReference>
<dbReference type="STRING" id="1479485.DA73_0207860"/>
<dbReference type="Proteomes" id="UP000029738">
    <property type="component" value="Unassembled WGS sequence"/>
</dbReference>
<dbReference type="InterPro" id="IPR008538">
    <property type="entry name" value="Uma2"/>
</dbReference>
<evidence type="ECO:0000313" key="3">
    <source>
        <dbReference type="EMBL" id="KIE13273.1"/>
    </source>
</evidence>
<dbReference type="PANTHER" id="PTHR33352:SF3">
    <property type="entry name" value="SLR1612 PROTEIN"/>
    <property type="match status" value="1"/>
</dbReference>
<comment type="caution">
    <text evidence="3">The sequence shown here is derived from an EMBL/GenBank/DDBJ whole genome shotgun (WGS) entry which is preliminary data.</text>
</comment>
<reference evidence="2" key="2">
    <citation type="submission" date="2019-11" db="EMBL/GenBank/DDBJ databases">
        <title>Improved Assembly of Tolypothrix boutellei genome.</title>
        <authorList>
            <person name="Sarangi A.N."/>
            <person name="Mukherjee M."/>
            <person name="Ghosh S."/>
            <person name="Singh D."/>
            <person name="Das A."/>
            <person name="Kant S."/>
            <person name="Prusty A."/>
            <person name="Tripathy S."/>
        </authorList>
    </citation>
    <scope>NUCLEOTIDE SEQUENCE</scope>
    <source>
        <strain evidence="2">VB521301</strain>
    </source>
</reference>
<feature type="domain" description="Putative restriction endonuclease" evidence="1">
    <location>
        <begin position="37"/>
        <end position="170"/>
    </location>
</feature>
<dbReference type="InterPro" id="IPR012296">
    <property type="entry name" value="Nuclease_put_TT1808"/>
</dbReference>
<dbReference type="AlphaFoldDB" id="A0A0C1RC95"/>